<feature type="transmembrane region" description="Helical" evidence="13">
    <location>
        <begin position="58"/>
        <end position="77"/>
    </location>
</feature>
<evidence type="ECO:0000313" key="15">
    <source>
        <dbReference type="Proteomes" id="UP001152523"/>
    </source>
</evidence>
<dbReference type="AlphaFoldDB" id="A0AAV0DVJ5"/>
<keyword evidence="15" id="KW-1185">Reference proteome</keyword>
<dbReference type="GO" id="GO:1904423">
    <property type="term" value="C:dehydrodolichyl diphosphate synthase complex"/>
    <property type="evidence" value="ECO:0007669"/>
    <property type="project" value="InterPro"/>
</dbReference>
<evidence type="ECO:0000256" key="4">
    <source>
        <dbReference type="ARBA" id="ARBA00005432"/>
    </source>
</evidence>
<dbReference type="GO" id="GO:0045547">
    <property type="term" value="F:ditrans,polycis-polyprenyl diphosphate synthase [(2E,6E)-farnesyl diphosphate specific] activity"/>
    <property type="evidence" value="ECO:0007669"/>
    <property type="project" value="UniProtKB-EC"/>
</dbReference>
<keyword evidence="7 13" id="KW-0812">Transmembrane</keyword>
<evidence type="ECO:0000256" key="6">
    <source>
        <dbReference type="ARBA" id="ARBA00022679"/>
    </source>
</evidence>
<comment type="caution">
    <text evidence="14">The sequence shown here is derived from an EMBL/GenBank/DDBJ whole genome shotgun (WGS) entry which is preliminary data.</text>
</comment>
<evidence type="ECO:0000256" key="5">
    <source>
        <dbReference type="ARBA" id="ARBA00012596"/>
    </source>
</evidence>
<keyword evidence="9" id="KW-0460">Magnesium</keyword>
<protein>
    <recommendedName>
        <fullName evidence="5">ditrans,polycis-polyprenyl diphosphate synthase [(2E,6E)-farnesyldiphosphate specific]</fullName>
        <ecNumber evidence="5">2.5.1.87</ecNumber>
    </recommendedName>
</protein>
<keyword evidence="8" id="KW-0256">Endoplasmic reticulum</keyword>
<evidence type="ECO:0000256" key="13">
    <source>
        <dbReference type="SAM" id="Phobius"/>
    </source>
</evidence>
<dbReference type="PANTHER" id="PTHR21528">
    <property type="entry name" value="DEHYDRODOLICHYL DIPHOSPHATE SYNTHASE COMPLEX SUBUNIT NUS1"/>
    <property type="match status" value="1"/>
</dbReference>
<dbReference type="SUPFAM" id="SSF64005">
    <property type="entry name" value="Undecaprenyl diphosphate synthase"/>
    <property type="match status" value="1"/>
</dbReference>
<evidence type="ECO:0000256" key="1">
    <source>
        <dbReference type="ARBA" id="ARBA00001946"/>
    </source>
</evidence>
<sequence>MVSLCTSIKMLFSVETKFNFELLIMLIHQLESIIMDMGEKLQMLLKQTSLGSDMGLRLLWLILHFFISLWYFLLGIAHTLESALISSGFLKSYRALNVNKIRHLAVVIDSEEARETSKVLELLGFLANIGVKSISLYDSVGVLKQAKEAIKEELNRTKISQGNSFPIPLLQKYTNLEFLSLADGKQALVKAANFLFVKHYSGTKLGKHTFTESDMTDALRVIGCGGPDPDLLLVYAPARCHLGFPPWRLRYTEIVHMGPLKSMKFGSLVKAIYKFTMIHQNYGK</sequence>
<comment type="cofactor">
    <cofactor evidence="1">
        <name>Mg(2+)</name>
        <dbReference type="ChEBI" id="CHEBI:18420"/>
    </cofactor>
</comment>
<evidence type="ECO:0000256" key="3">
    <source>
        <dbReference type="ARBA" id="ARBA00004922"/>
    </source>
</evidence>
<evidence type="ECO:0000256" key="10">
    <source>
        <dbReference type="ARBA" id="ARBA00022989"/>
    </source>
</evidence>
<evidence type="ECO:0000313" key="14">
    <source>
        <dbReference type="EMBL" id="CAH9107159.1"/>
    </source>
</evidence>
<comment type="subcellular location">
    <subcellularLocation>
        <location evidence="2">Endoplasmic reticulum membrane</location>
    </subcellularLocation>
</comment>
<keyword evidence="10 13" id="KW-1133">Transmembrane helix</keyword>
<evidence type="ECO:0000256" key="12">
    <source>
        <dbReference type="ARBA" id="ARBA00047353"/>
    </source>
</evidence>
<name>A0AAV0DVJ5_9ASTE</name>
<comment type="pathway">
    <text evidence="3">Protein modification; protein glycosylation.</text>
</comment>
<dbReference type="Gene3D" id="3.40.1180.10">
    <property type="entry name" value="Decaprenyl diphosphate synthase-like"/>
    <property type="match status" value="1"/>
</dbReference>
<evidence type="ECO:0000256" key="7">
    <source>
        <dbReference type="ARBA" id="ARBA00022692"/>
    </source>
</evidence>
<dbReference type="EMBL" id="CAMAPF010000141">
    <property type="protein sequence ID" value="CAH9107159.1"/>
    <property type="molecule type" value="Genomic_DNA"/>
</dbReference>
<proteinExistence type="inferred from homology"/>
<dbReference type="GO" id="GO:0005789">
    <property type="term" value="C:endoplasmic reticulum membrane"/>
    <property type="evidence" value="ECO:0007669"/>
    <property type="project" value="UniProtKB-SubCell"/>
</dbReference>
<dbReference type="EC" id="2.5.1.87" evidence="5"/>
<reference evidence="14" key="1">
    <citation type="submission" date="2022-07" db="EMBL/GenBank/DDBJ databases">
        <authorList>
            <person name="Macas J."/>
            <person name="Novak P."/>
            <person name="Neumann P."/>
        </authorList>
    </citation>
    <scope>NUCLEOTIDE SEQUENCE</scope>
</reference>
<accession>A0AAV0DVJ5</accession>
<comment type="similarity">
    <text evidence="4">Belongs to the UPP synthase family.</text>
</comment>
<dbReference type="InterPro" id="IPR036424">
    <property type="entry name" value="UPP_synth-like_sf"/>
</dbReference>
<organism evidence="14 15">
    <name type="scientific">Cuscuta epithymum</name>
    <dbReference type="NCBI Taxonomy" id="186058"/>
    <lineage>
        <taxon>Eukaryota</taxon>
        <taxon>Viridiplantae</taxon>
        <taxon>Streptophyta</taxon>
        <taxon>Embryophyta</taxon>
        <taxon>Tracheophyta</taxon>
        <taxon>Spermatophyta</taxon>
        <taxon>Magnoliopsida</taxon>
        <taxon>eudicotyledons</taxon>
        <taxon>Gunneridae</taxon>
        <taxon>Pentapetalae</taxon>
        <taxon>asterids</taxon>
        <taxon>lamiids</taxon>
        <taxon>Solanales</taxon>
        <taxon>Convolvulaceae</taxon>
        <taxon>Cuscuteae</taxon>
        <taxon>Cuscuta</taxon>
        <taxon>Cuscuta subgen. Cuscuta</taxon>
    </lineage>
</organism>
<evidence type="ECO:0000256" key="2">
    <source>
        <dbReference type="ARBA" id="ARBA00004586"/>
    </source>
</evidence>
<keyword evidence="6" id="KW-0808">Transferase</keyword>
<keyword evidence="11 13" id="KW-0472">Membrane</keyword>
<comment type="catalytic activity">
    <reaction evidence="12">
        <text>n isopentenyl diphosphate + (2E,6E)-farnesyl diphosphate = a di-trans,poly-cis-polyprenyl diphosphate + n diphosphate</text>
        <dbReference type="Rhea" id="RHEA:53008"/>
        <dbReference type="Rhea" id="RHEA-COMP:19494"/>
        <dbReference type="ChEBI" id="CHEBI:33019"/>
        <dbReference type="ChEBI" id="CHEBI:128769"/>
        <dbReference type="ChEBI" id="CHEBI:136960"/>
        <dbReference type="ChEBI" id="CHEBI:175763"/>
        <dbReference type="EC" id="2.5.1.87"/>
    </reaction>
</comment>
<dbReference type="InterPro" id="IPR038887">
    <property type="entry name" value="Nus1/NgBR"/>
</dbReference>
<evidence type="ECO:0000256" key="9">
    <source>
        <dbReference type="ARBA" id="ARBA00022842"/>
    </source>
</evidence>
<evidence type="ECO:0000256" key="11">
    <source>
        <dbReference type="ARBA" id="ARBA00023136"/>
    </source>
</evidence>
<dbReference type="PANTHER" id="PTHR21528:SF0">
    <property type="entry name" value="DEHYDRODOLICHYL DIPHOSPHATE SYNTHASE COMPLEX SUBUNIT NUS1"/>
    <property type="match status" value="1"/>
</dbReference>
<dbReference type="Proteomes" id="UP001152523">
    <property type="component" value="Unassembled WGS sequence"/>
</dbReference>
<gene>
    <name evidence="14" type="ORF">CEPIT_LOCUS17849</name>
</gene>
<evidence type="ECO:0000256" key="8">
    <source>
        <dbReference type="ARBA" id="ARBA00022824"/>
    </source>
</evidence>